<name>A0AAD5TWZ2_9FUNG</name>
<protein>
    <submittedName>
        <fullName evidence="2">Uncharacterized protein</fullName>
    </submittedName>
</protein>
<accession>A0AAD5TWZ2</accession>
<organism evidence="2 3">
    <name type="scientific">Clydaea vesicula</name>
    <dbReference type="NCBI Taxonomy" id="447962"/>
    <lineage>
        <taxon>Eukaryota</taxon>
        <taxon>Fungi</taxon>
        <taxon>Fungi incertae sedis</taxon>
        <taxon>Chytridiomycota</taxon>
        <taxon>Chytridiomycota incertae sedis</taxon>
        <taxon>Chytridiomycetes</taxon>
        <taxon>Lobulomycetales</taxon>
        <taxon>Lobulomycetaceae</taxon>
        <taxon>Clydaea</taxon>
    </lineage>
</organism>
<feature type="compositionally biased region" description="Acidic residues" evidence="1">
    <location>
        <begin position="60"/>
        <end position="72"/>
    </location>
</feature>
<keyword evidence="3" id="KW-1185">Reference proteome</keyword>
<feature type="region of interest" description="Disordered" evidence="1">
    <location>
        <begin position="18"/>
        <end position="125"/>
    </location>
</feature>
<feature type="compositionally biased region" description="Basic and acidic residues" evidence="1">
    <location>
        <begin position="73"/>
        <end position="115"/>
    </location>
</feature>
<feature type="compositionally biased region" description="Basic and acidic residues" evidence="1">
    <location>
        <begin position="48"/>
        <end position="59"/>
    </location>
</feature>
<gene>
    <name evidence="2" type="ORF">HK099_007566</name>
</gene>
<dbReference type="AlphaFoldDB" id="A0AAD5TWZ2"/>
<proteinExistence type="predicted"/>
<evidence type="ECO:0000313" key="2">
    <source>
        <dbReference type="EMBL" id="KAJ3213112.1"/>
    </source>
</evidence>
<evidence type="ECO:0000313" key="3">
    <source>
        <dbReference type="Proteomes" id="UP001211065"/>
    </source>
</evidence>
<comment type="caution">
    <text evidence="2">The sequence shown here is derived from an EMBL/GenBank/DDBJ whole genome shotgun (WGS) entry which is preliminary data.</text>
</comment>
<evidence type="ECO:0000256" key="1">
    <source>
        <dbReference type="SAM" id="MobiDB-lite"/>
    </source>
</evidence>
<dbReference type="EMBL" id="JADGJW010000744">
    <property type="protein sequence ID" value="KAJ3213112.1"/>
    <property type="molecule type" value="Genomic_DNA"/>
</dbReference>
<reference evidence="2" key="1">
    <citation type="submission" date="2020-05" db="EMBL/GenBank/DDBJ databases">
        <title>Phylogenomic resolution of chytrid fungi.</title>
        <authorList>
            <person name="Stajich J.E."/>
            <person name="Amses K."/>
            <person name="Simmons R."/>
            <person name="Seto K."/>
            <person name="Myers J."/>
            <person name="Bonds A."/>
            <person name="Quandt C.A."/>
            <person name="Barry K."/>
            <person name="Liu P."/>
            <person name="Grigoriev I."/>
            <person name="Longcore J.E."/>
            <person name="James T.Y."/>
        </authorList>
    </citation>
    <scope>NUCLEOTIDE SEQUENCE</scope>
    <source>
        <strain evidence="2">JEL0476</strain>
    </source>
</reference>
<dbReference type="Proteomes" id="UP001211065">
    <property type="component" value="Unassembled WGS sequence"/>
</dbReference>
<sequence length="151" mass="17263">MKKRKVEDDKEINQVFMRVTRSKAANQDDGSVKTKSVLPSKAKKKISQKIEKNEIKEEVKEEIEEENEEDMEVEKKLEAEKKLEEEKTKGKKEEEEEESKKLDLDEKKESNKKLGEVTGGSSTAAAKSVNFLIESANTCSTYKGHQKRISI</sequence>